<gene>
    <name evidence="2" type="ORF">C8F04DRAFT_1257654</name>
</gene>
<keyword evidence="3" id="KW-1185">Reference proteome</keyword>
<accession>A0AAD6T1H9</accession>
<dbReference type="Proteomes" id="UP001218188">
    <property type="component" value="Unassembled WGS sequence"/>
</dbReference>
<dbReference type="AlphaFoldDB" id="A0AAD6T1H9"/>
<feature type="region of interest" description="Disordered" evidence="1">
    <location>
        <begin position="227"/>
        <end position="252"/>
    </location>
</feature>
<evidence type="ECO:0000313" key="3">
    <source>
        <dbReference type="Proteomes" id="UP001218188"/>
    </source>
</evidence>
<name>A0AAD6T1H9_9AGAR</name>
<evidence type="ECO:0000256" key="1">
    <source>
        <dbReference type="SAM" id="MobiDB-lite"/>
    </source>
</evidence>
<dbReference type="EMBL" id="JARJCM010000041">
    <property type="protein sequence ID" value="KAJ7036775.1"/>
    <property type="molecule type" value="Genomic_DNA"/>
</dbReference>
<feature type="compositionally biased region" description="Basic and acidic residues" evidence="1">
    <location>
        <begin position="128"/>
        <end position="145"/>
    </location>
</feature>
<reference evidence="2" key="1">
    <citation type="submission" date="2023-03" db="EMBL/GenBank/DDBJ databases">
        <title>Massive genome expansion in bonnet fungi (Mycena s.s.) driven by repeated elements and novel gene families across ecological guilds.</title>
        <authorList>
            <consortium name="Lawrence Berkeley National Laboratory"/>
            <person name="Harder C.B."/>
            <person name="Miyauchi S."/>
            <person name="Viragh M."/>
            <person name="Kuo A."/>
            <person name="Thoen E."/>
            <person name="Andreopoulos B."/>
            <person name="Lu D."/>
            <person name="Skrede I."/>
            <person name="Drula E."/>
            <person name="Henrissat B."/>
            <person name="Morin E."/>
            <person name="Kohler A."/>
            <person name="Barry K."/>
            <person name="LaButti K."/>
            <person name="Morin E."/>
            <person name="Salamov A."/>
            <person name="Lipzen A."/>
            <person name="Mereny Z."/>
            <person name="Hegedus B."/>
            <person name="Baldrian P."/>
            <person name="Stursova M."/>
            <person name="Weitz H."/>
            <person name="Taylor A."/>
            <person name="Grigoriev I.V."/>
            <person name="Nagy L.G."/>
            <person name="Martin F."/>
            <person name="Kauserud H."/>
        </authorList>
    </citation>
    <scope>NUCLEOTIDE SEQUENCE</scope>
    <source>
        <strain evidence="2">CBHHK200</strain>
    </source>
</reference>
<protein>
    <submittedName>
        <fullName evidence="2">Uncharacterized protein</fullName>
    </submittedName>
</protein>
<evidence type="ECO:0000313" key="2">
    <source>
        <dbReference type="EMBL" id="KAJ7036775.1"/>
    </source>
</evidence>
<organism evidence="2 3">
    <name type="scientific">Mycena alexandri</name>
    <dbReference type="NCBI Taxonomy" id="1745969"/>
    <lineage>
        <taxon>Eukaryota</taxon>
        <taxon>Fungi</taxon>
        <taxon>Dikarya</taxon>
        <taxon>Basidiomycota</taxon>
        <taxon>Agaricomycotina</taxon>
        <taxon>Agaricomycetes</taxon>
        <taxon>Agaricomycetidae</taxon>
        <taxon>Agaricales</taxon>
        <taxon>Marasmiineae</taxon>
        <taxon>Mycenaceae</taxon>
        <taxon>Mycena</taxon>
    </lineage>
</organism>
<feature type="compositionally biased region" description="Acidic residues" evidence="1">
    <location>
        <begin position="170"/>
        <end position="182"/>
    </location>
</feature>
<sequence>MPAAPSGPSSTGAKSTLVKPFVPPTEIKHLYDDFDDKVSLLMACNFAKNPDRQIRMFVETAVVMLTLRPFGQVIAHVSEIFEMFSGFCNKFRQFWAARPGAYPKEVREVITFTEDLRKMRTRSSATRDSSREAGLEKARADKEAALAEAQAKAPKPPRRKGPITPAFVVTDDDESDEDVRDEDTVMADVEPKSKRLSSSDLLMLEDAELDAMIFGPDDPVAPSATTVPPVKPLPTGPKAQSLPGFNKFKPGRPETAQSLLFKTDKYESIKVAAEPDGPSVRKRPRRSSLYEFEEAQPPLQESIGELPAFRVPTTAKFTHSDSNRASTSASAIVSAPGQGIPTSRALALQEFDTRSNISLTVHRLAYQLTLHEALVAEHERLLKEMKKRDVTVLEKDEAQSVECLLHTSTSQGSPACPSKNKSSK</sequence>
<comment type="caution">
    <text evidence="2">The sequence shown here is derived from an EMBL/GenBank/DDBJ whole genome shotgun (WGS) entry which is preliminary data.</text>
</comment>
<proteinExistence type="predicted"/>
<feature type="region of interest" description="Disordered" evidence="1">
    <location>
        <begin position="405"/>
        <end position="424"/>
    </location>
</feature>
<feature type="region of interest" description="Disordered" evidence="1">
    <location>
        <begin position="120"/>
        <end position="182"/>
    </location>
</feature>